<gene>
    <name evidence="5" type="ORF">E4U56_007889</name>
    <name evidence="4" type="ORF">E4U57_005054</name>
</gene>
<dbReference type="AlphaFoldDB" id="A0A9P7MVS5"/>
<proteinExistence type="predicted"/>
<feature type="region of interest" description="Disordered" evidence="2">
    <location>
        <begin position="316"/>
        <end position="336"/>
    </location>
</feature>
<dbReference type="PROSITE" id="PS50103">
    <property type="entry name" value="ZF_C3H1"/>
    <property type="match status" value="1"/>
</dbReference>
<dbReference type="GO" id="GO:0008270">
    <property type="term" value="F:zinc ion binding"/>
    <property type="evidence" value="ECO:0007669"/>
    <property type="project" value="UniProtKB-KW"/>
</dbReference>
<comment type="caution">
    <text evidence="5">The sequence shown here is derived from an EMBL/GenBank/DDBJ whole genome shotgun (WGS) entry which is preliminary data.</text>
</comment>
<evidence type="ECO:0000313" key="6">
    <source>
        <dbReference type="Proteomes" id="UP000742024"/>
    </source>
</evidence>
<accession>A0A9P7MVS5</accession>
<keyword evidence="1" id="KW-0863">Zinc-finger</keyword>
<dbReference type="PANTHER" id="PTHR37543">
    <property type="entry name" value="CCCH ZINC FINGER DNA BINDING PROTEIN (AFU_ORTHOLOGUE AFUA_5G12760)"/>
    <property type="match status" value="1"/>
</dbReference>
<dbReference type="InterPro" id="IPR057683">
    <property type="entry name" value="DUF7923"/>
</dbReference>
<keyword evidence="6" id="KW-1185">Reference proteome</keyword>
<dbReference type="OrthoDB" id="3512845at2759"/>
<evidence type="ECO:0000259" key="3">
    <source>
        <dbReference type="PROSITE" id="PS50103"/>
    </source>
</evidence>
<dbReference type="Pfam" id="PF25543">
    <property type="entry name" value="zf-CCCH_tandem"/>
    <property type="match status" value="1"/>
</dbReference>
<name>A0A9P7MVS5_9HYPO</name>
<dbReference type="InterPro" id="IPR057654">
    <property type="entry name" value="Znf-CCCH_tandem"/>
</dbReference>
<feature type="domain" description="C3H1-type" evidence="3">
    <location>
        <begin position="383"/>
        <end position="411"/>
    </location>
</feature>
<reference evidence="5 6" key="1">
    <citation type="journal article" date="2020" name="bioRxiv">
        <title>Whole genome comparisons of ergot fungi reveals the divergence and evolution of species within the genus Claviceps are the result of varying mechanisms driving genome evolution and host range expansion.</title>
        <authorList>
            <person name="Wyka S.A."/>
            <person name="Mondo S.J."/>
            <person name="Liu M."/>
            <person name="Dettman J."/>
            <person name="Nalam V."/>
            <person name="Broders K.D."/>
        </authorList>
    </citation>
    <scope>NUCLEOTIDE SEQUENCE</scope>
    <source>
        <strain evidence="5">CCC 1102</strain>
        <strain evidence="4 6">LM583</strain>
    </source>
</reference>
<dbReference type="EMBL" id="SRPS01000082">
    <property type="protein sequence ID" value="KAG5970296.1"/>
    <property type="molecule type" value="Genomic_DNA"/>
</dbReference>
<dbReference type="InterPro" id="IPR000571">
    <property type="entry name" value="Znf_CCCH"/>
</dbReference>
<protein>
    <recommendedName>
        <fullName evidence="3">C3H1-type domain-containing protein</fullName>
    </recommendedName>
</protein>
<dbReference type="Pfam" id="PF25540">
    <property type="entry name" value="DUF7923"/>
    <property type="match status" value="1"/>
</dbReference>
<evidence type="ECO:0000313" key="7">
    <source>
        <dbReference type="Proteomes" id="UP000784919"/>
    </source>
</evidence>
<dbReference type="EMBL" id="SRPR01000390">
    <property type="protein sequence ID" value="KAG5953845.1"/>
    <property type="molecule type" value="Genomic_DNA"/>
</dbReference>
<evidence type="ECO:0000256" key="2">
    <source>
        <dbReference type="SAM" id="MobiDB-lite"/>
    </source>
</evidence>
<feature type="zinc finger region" description="C3H1-type" evidence="1">
    <location>
        <begin position="383"/>
        <end position="411"/>
    </location>
</feature>
<keyword evidence="1" id="KW-0479">Metal-binding</keyword>
<dbReference type="Proteomes" id="UP000784919">
    <property type="component" value="Unassembled WGS sequence"/>
</dbReference>
<organism evidence="5 7">
    <name type="scientific">Claviceps arundinis</name>
    <dbReference type="NCBI Taxonomy" id="1623583"/>
    <lineage>
        <taxon>Eukaryota</taxon>
        <taxon>Fungi</taxon>
        <taxon>Dikarya</taxon>
        <taxon>Ascomycota</taxon>
        <taxon>Pezizomycotina</taxon>
        <taxon>Sordariomycetes</taxon>
        <taxon>Hypocreomycetidae</taxon>
        <taxon>Hypocreales</taxon>
        <taxon>Clavicipitaceae</taxon>
        <taxon>Claviceps</taxon>
    </lineage>
</organism>
<dbReference type="PANTHER" id="PTHR37543:SF1">
    <property type="entry name" value="CCCH ZINC FINGER DNA BINDING PROTEIN (AFU_ORTHOLOGUE AFUA_5G12760)"/>
    <property type="match status" value="1"/>
</dbReference>
<evidence type="ECO:0000256" key="1">
    <source>
        <dbReference type="PROSITE-ProRule" id="PRU00723"/>
    </source>
</evidence>
<evidence type="ECO:0000313" key="4">
    <source>
        <dbReference type="EMBL" id="KAG5953845.1"/>
    </source>
</evidence>
<sequence length="480" mass="53652">MCSARILPQDGMPLTSKLMEFVQRLENIRQYRDSYDQLTHDLLLHCRTLETSFQRLETRHRDELQDCKSENLKLIAQLSNSEATSDWYTRRILGIRDENAYVLVVIDGDGLLFRDQWIEQGLEGGRRAALALEDAVRARCGEHGDGVEVVVKVVANVDGLAKILDRDVSDIRGFALGFTQAKASFDFIIVGPENGCTTAKVRETVKWHSRNYNCKHVLMGISHDPSYTSFLDGIALEEDQRERLTVLEGLSAQTADVPSNIKRASLGNELFRTDGHTDRDAPIWPLGAWATVPRACNTARSVTSMSTRRSYANVANSTLRSPPPLPPSPKTSLPVLPKPIARPVQVRYQQVPPQRPDWNPGPRGLDEPIAVSVSVMESVKRRRDSEKLCNNHFLRGPCTKGARCYFVHNYSPSKEEIDAITVLARQNPCVNGQRCKAKACIYGHHCPSIRDGVCTHPFCKFTAEAHPPGTKFKSPSIRAT</sequence>
<dbReference type="Proteomes" id="UP000742024">
    <property type="component" value="Unassembled WGS sequence"/>
</dbReference>
<keyword evidence="1" id="KW-0862">Zinc</keyword>
<dbReference type="Gene3D" id="4.10.1000.10">
    <property type="entry name" value="Zinc finger, CCCH-type"/>
    <property type="match status" value="1"/>
</dbReference>
<dbReference type="Pfam" id="PF25542">
    <property type="entry name" value="zf-CCCH_12"/>
    <property type="match status" value="1"/>
</dbReference>
<evidence type="ECO:0000313" key="5">
    <source>
        <dbReference type="EMBL" id="KAG5970296.1"/>
    </source>
</evidence>